<dbReference type="PROSITE" id="PS51257">
    <property type="entry name" value="PROKAR_LIPOPROTEIN"/>
    <property type="match status" value="1"/>
</dbReference>
<dbReference type="EMBL" id="CP065666">
    <property type="protein sequence ID" value="QPS02820.1"/>
    <property type="molecule type" value="Genomic_DNA"/>
</dbReference>
<gene>
    <name evidence="1" type="ORF">I6G67_11280</name>
</gene>
<name>A0A7T2RT98_ACIJO</name>
<evidence type="ECO:0000313" key="1">
    <source>
        <dbReference type="EMBL" id="QPS02820.1"/>
    </source>
</evidence>
<evidence type="ECO:0008006" key="3">
    <source>
        <dbReference type="Google" id="ProtNLM"/>
    </source>
</evidence>
<dbReference type="Proteomes" id="UP000595107">
    <property type="component" value="Chromosome"/>
</dbReference>
<organism evidence="1 2">
    <name type="scientific">Acinetobacter johnsonii</name>
    <dbReference type="NCBI Taxonomy" id="40214"/>
    <lineage>
        <taxon>Bacteria</taxon>
        <taxon>Pseudomonadati</taxon>
        <taxon>Pseudomonadota</taxon>
        <taxon>Gammaproteobacteria</taxon>
        <taxon>Moraxellales</taxon>
        <taxon>Moraxellaceae</taxon>
        <taxon>Acinetobacter</taxon>
    </lineage>
</organism>
<accession>A0A7T2RT98</accession>
<dbReference type="RefSeq" id="WP_017397119.1">
    <property type="nucleotide sequence ID" value="NZ_BBTB01000062.1"/>
</dbReference>
<protein>
    <recommendedName>
        <fullName evidence="3">Lipoprotein</fullName>
    </recommendedName>
</protein>
<evidence type="ECO:0000313" key="2">
    <source>
        <dbReference type="Proteomes" id="UP000595107"/>
    </source>
</evidence>
<sequence>MKKIILLSFVFLIMGCESQEEKKAKKDLAVSSFSEKVVKLDLIDPTSAEFTNQKGFCGEVNSKNRMGGYVGKVRYIVIDPKTVLFENENNIANQQFAIAWSEVCNKEPEFNEKGELIPPKFKVPEPKYKKAEYSFSDKHATATPSSLTFGENFKYIYPILRIGCEDGGTTVTLWSQRNLSHENDGYVAVETNKTKELRLIKVNSREDWQEFGVNQELNKLIKSSDKLKIFFKASGGDLSLQEYDLIKLKEGMRQQQNDCGWGNF</sequence>
<proteinExistence type="predicted"/>
<reference evidence="1 2" key="1">
    <citation type="submission" date="2020-12" db="EMBL/GenBank/DDBJ databases">
        <title>FDA dAtabase for Regulatory Grade micrObial Sequences (FDA-ARGOS): Supporting development and validation of Infectious Disease Dx tests.</title>
        <authorList>
            <person name="Sproer C."/>
            <person name="Gronow S."/>
            <person name="Severitt S."/>
            <person name="Schroder I."/>
            <person name="Tallon L."/>
            <person name="Sadzewicz L."/>
            <person name="Zhao X."/>
            <person name="Boylan J."/>
            <person name="Ott S."/>
            <person name="Bowen H."/>
            <person name="Vavikolanu K."/>
            <person name="Mehta A."/>
            <person name="Aluvathingal J."/>
            <person name="Nadendla S."/>
            <person name="Lowell S."/>
            <person name="Myers T."/>
            <person name="Yan Y."/>
            <person name="Sichtig H."/>
        </authorList>
    </citation>
    <scope>NUCLEOTIDE SEQUENCE [LARGE SCALE GENOMIC DNA]</scope>
    <source>
        <strain evidence="1 2">FDAARGOS_910</strain>
    </source>
</reference>
<dbReference type="AlphaFoldDB" id="A0A7T2RT98"/>